<dbReference type="OrthoDB" id="98591at2759"/>
<comment type="caution">
    <text evidence="3">The sequence shown here is derived from an EMBL/GenBank/DDBJ whole genome shotgun (WGS) entry which is preliminary data.</text>
</comment>
<dbReference type="PANTHER" id="PTHR20920">
    <property type="entry name" value="RPE-SPONDIN"/>
    <property type="match status" value="1"/>
</dbReference>
<proteinExistence type="predicted"/>
<dbReference type="AlphaFoldDB" id="A0A8K0CDR9"/>
<evidence type="ECO:0000313" key="4">
    <source>
        <dbReference type="Proteomes" id="UP000801492"/>
    </source>
</evidence>
<feature type="domain" description="SBSPON-like C-terminal" evidence="2">
    <location>
        <begin position="80"/>
        <end position="171"/>
    </location>
</feature>
<dbReference type="InterPro" id="IPR056801">
    <property type="entry name" value="SBSPON_C"/>
</dbReference>
<reference evidence="3" key="1">
    <citation type="submission" date="2019-08" db="EMBL/GenBank/DDBJ databases">
        <title>The genome of the North American firefly Photinus pyralis.</title>
        <authorList>
            <consortium name="Photinus pyralis genome working group"/>
            <person name="Fallon T.R."/>
            <person name="Sander Lower S.E."/>
            <person name="Weng J.-K."/>
        </authorList>
    </citation>
    <scope>NUCLEOTIDE SEQUENCE</scope>
    <source>
        <strain evidence="3">TRF0915ILg1</strain>
        <tissue evidence="3">Whole body</tissue>
    </source>
</reference>
<name>A0A8K0CDR9_IGNLU</name>
<evidence type="ECO:0000313" key="3">
    <source>
        <dbReference type="EMBL" id="KAF2885443.1"/>
    </source>
</evidence>
<sequence length="179" mass="20503">MMSRSRSIKMQPQNGGRHCPSLQQRRGCHVSDCHHHQDAAIREIAMLLPGSLSHIRRANDTSDIRRNLRLKDPEEHPEHDPEREYCVEFEILKASKACRKETNFKALKEGERICVKCESEALRKNLGWRCQGHGVEGRTTRWSALSAPHCHGKWLRAQAEADHECLAKTCQGDNAFIFV</sequence>
<evidence type="ECO:0000256" key="1">
    <source>
        <dbReference type="SAM" id="MobiDB-lite"/>
    </source>
</evidence>
<feature type="region of interest" description="Disordered" evidence="1">
    <location>
        <begin position="1"/>
        <end position="21"/>
    </location>
</feature>
<gene>
    <name evidence="3" type="ORF">ILUMI_20723</name>
</gene>
<dbReference type="InterPro" id="IPR039942">
    <property type="entry name" value="SBSPO"/>
</dbReference>
<protein>
    <recommendedName>
        <fullName evidence="2">SBSPON-like C-terminal domain-containing protein</fullName>
    </recommendedName>
</protein>
<keyword evidence="4" id="KW-1185">Reference proteome</keyword>
<dbReference type="PANTHER" id="PTHR20920:SF5">
    <property type="entry name" value="SMB DOMAIN-CONTAINING PROTEIN"/>
    <property type="match status" value="1"/>
</dbReference>
<dbReference type="EMBL" id="VTPC01089954">
    <property type="protein sequence ID" value="KAF2885443.1"/>
    <property type="molecule type" value="Genomic_DNA"/>
</dbReference>
<dbReference type="Proteomes" id="UP000801492">
    <property type="component" value="Unassembled WGS sequence"/>
</dbReference>
<dbReference type="Pfam" id="PF25031">
    <property type="entry name" value="SBSPON_C"/>
    <property type="match status" value="1"/>
</dbReference>
<evidence type="ECO:0000259" key="2">
    <source>
        <dbReference type="Pfam" id="PF25031"/>
    </source>
</evidence>
<organism evidence="3 4">
    <name type="scientific">Ignelater luminosus</name>
    <name type="common">Cucubano</name>
    <name type="synonym">Pyrophorus luminosus</name>
    <dbReference type="NCBI Taxonomy" id="2038154"/>
    <lineage>
        <taxon>Eukaryota</taxon>
        <taxon>Metazoa</taxon>
        <taxon>Ecdysozoa</taxon>
        <taxon>Arthropoda</taxon>
        <taxon>Hexapoda</taxon>
        <taxon>Insecta</taxon>
        <taxon>Pterygota</taxon>
        <taxon>Neoptera</taxon>
        <taxon>Endopterygota</taxon>
        <taxon>Coleoptera</taxon>
        <taxon>Polyphaga</taxon>
        <taxon>Elateriformia</taxon>
        <taxon>Elateroidea</taxon>
        <taxon>Elateridae</taxon>
        <taxon>Agrypninae</taxon>
        <taxon>Pyrophorini</taxon>
        <taxon>Ignelater</taxon>
    </lineage>
</organism>
<feature type="compositionally biased region" description="Polar residues" evidence="1">
    <location>
        <begin position="1"/>
        <end position="14"/>
    </location>
</feature>
<accession>A0A8K0CDR9</accession>